<dbReference type="InterPro" id="IPR007581">
    <property type="entry name" value="Endonuclease-V"/>
</dbReference>
<accession>A0ABU9BI79</accession>
<dbReference type="EMBL" id="JBBUTG010000001">
    <property type="protein sequence ID" value="MEK8029449.1"/>
    <property type="molecule type" value="Genomic_DNA"/>
</dbReference>
<evidence type="ECO:0000313" key="2">
    <source>
        <dbReference type="Proteomes" id="UP001371218"/>
    </source>
</evidence>
<protein>
    <submittedName>
        <fullName evidence="1">Endonuclease V</fullName>
    </submittedName>
</protein>
<proteinExistence type="predicted"/>
<reference evidence="1 2" key="1">
    <citation type="submission" date="2024-04" db="EMBL/GenBank/DDBJ databases">
        <title>Novel species of the genus Ideonella isolated from streams.</title>
        <authorList>
            <person name="Lu H."/>
        </authorList>
    </citation>
    <scope>NUCLEOTIDE SEQUENCE [LARGE SCALE GENOMIC DNA]</scope>
    <source>
        <strain evidence="1 2">DXS29W</strain>
    </source>
</reference>
<dbReference type="RefSeq" id="WP_341423786.1">
    <property type="nucleotide sequence ID" value="NZ_JBBUTG010000001.1"/>
</dbReference>
<name>A0ABU9BI79_9BURK</name>
<evidence type="ECO:0000313" key="1">
    <source>
        <dbReference type="EMBL" id="MEK8029449.1"/>
    </source>
</evidence>
<dbReference type="Pfam" id="PF04493">
    <property type="entry name" value="Endonuclease_5"/>
    <property type="match status" value="1"/>
</dbReference>
<dbReference type="Proteomes" id="UP001371218">
    <property type="component" value="Unassembled WGS sequence"/>
</dbReference>
<keyword evidence="1" id="KW-0255">Endonuclease</keyword>
<keyword evidence="1" id="KW-0378">Hydrolase</keyword>
<comment type="caution">
    <text evidence="1">The sequence shown here is derived from an EMBL/GenBank/DDBJ whole genome shotgun (WGS) entry which is preliminary data.</text>
</comment>
<dbReference type="GO" id="GO:0004519">
    <property type="term" value="F:endonuclease activity"/>
    <property type="evidence" value="ECO:0007669"/>
    <property type="project" value="UniProtKB-KW"/>
</dbReference>
<organism evidence="1 2">
    <name type="scientific">Ideonella lacteola</name>
    <dbReference type="NCBI Taxonomy" id="2984193"/>
    <lineage>
        <taxon>Bacteria</taxon>
        <taxon>Pseudomonadati</taxon>
        <taxon>Pseudomonadota</taxon>
        <taxon>Betaproteobacteria</taxon>
        <taxon>Burkholderiales</taxon>
        <taxon>Sphaerotilaceae</taxon>
        <taxon>Ideonella</taxon>
    </lineage>
</organism>
<keyword evidence="1" id="KW-0540">Nuclease</keyword>
<dbReference type="Gene3D" id="3.30.2170.10">
    <property type="entry name" value="archaeoglobus fulgidus dsm 4304 superfamily"/>
    <property type="match status" value="1"/>
</dbReference>
<keyword evidence="2" id="KW-1185">Reference proteome</keyword>
<gene>
    <name evidence="1" type="ORF">AACH06_01335</name>
</gene>
<sequence length="177" mass="19184">MILALDVHYAADHSVVAGVAFDRWDDSRPKRSFVERLPPAAEYEPGRFYQRELPCLLTLIRAHDLHPHCVVIDGYVYLDGASEPGLGNHLYHALQATTAVVGVAKTSFRAIGPEFQVLRGGSERPLYVTSIGMALSDAKAAIAGMHGPHRLPTLLKWVDQLCRGRVPAGPGPQGVGV</sequence>